<keyword evidence="6" id="KW-1185">Reference proteome</keyword>
<keyword evidence="3" id="KW-0233">DNA recombination</keyword>
<dbReference type="GO" id="GO:0015074">
    <property type="term" value="P:DNA integration"/>
    <property type="evidence" value="ECO:0007669"/>
    <property type="project" value="InterPro"/>
</dbReference>
<name>M7XZG8_9BACT</name>
<dbReference type="InterPro" id="IPR010998">
    <property type="entry name" value="Integrase_recombinase_N"/>
</dbReference>
<dbReference type="Proteomes" id="UP000010953">
    <property type="component" value="Unassembled WGS sequence"/>
</dbReference>
<dbReference type="GO" id="GO:0006310">
    <property type="term" value="P:DNA recombination"/>
    <property type="evidence" value="ECO:0007669"/>
    <property type="project" value="UniProtKB-KW"/>
</dbReference>
<dbReference type="EMBL" id="AMZY02000008">
    <property type="protein sequence ID" value="EMS33867.1"/>
    <property type="molecule type" value="Genomic_DNA"/>
</dbReference>
<dbReference type="PANTHER" id="PTHR30349:SF64">
    <property type="entry name" value="PROPHAGE INTEGRASE INTD-RELATED"/>
    <property type="match status" value="1"/>
</dbReference>
<sequence>MALYLDYYQKGFRKTEYLDIYLVPEPDKGKLTPAQIANNKERLRLAEAICHQKQLDFLSGIYNVHDIKKQKSLFIPYLEKLAVNKNTSTGNDGNWKSMIKHLKEYAHPGVTFENVSLEFIEGFKRHLTRATKSNGESLSINSKVSYFNRFLAALKQAKTDGIIPVNPGERVIPFKPAETRREFLTMEELESLVVTECEVDVLKRAFLFSCLTGLRFSDIYRLRWEDVHYGSSHGHFIRFRQQKTKAEETLMITDQAVGLMGERDRDQGTVFTGLHYSAWNNHKLQAWMGKAGIKRKITFHSARHTHAVLQLSKGTDIHVISKLLGHKSIRTTQIYAKVLDEKKREAVEKIKIQGL</sequence>
<evidence type="ECO:0000256" key="3">
    <source>
        <dbReference type="ARBA" id="ARBA00023172"/>
    </source>
</evidence>
<evidence type="ECO:0000256" key="2">
    <source>
        <dbReference type="ARBA" id="ARBA00023125"/>
    </source>
</evidence>
<dbReference type="Pfam" id="PF00589">
    <property type="entry name" value="Phage_integrase"/>
    <property type="match status" value="1"/>
</dbReference>
<dbReference type="InterPro" id="IPR011010">
    <property type="entry name" value="DNA_brk_join_enz"/>
</dbReference>
<dbReference type="CDD" id="cd01185">
    <property type="entry name" value="INTN1_C_like"/>
    <property type="match status" value="1"/>
</dbReference>
<dbReference type="InterPro" id="IPR025269">
    <property type="entry name" value="SAM-like_dom"/>
</dbReference>
<evidence type="ECO:0000313" key="5">
    <source>
        <dbReference type="EMBL" id="EMS33867.1"/>
    </source>
</evidence>
<dbReference type="InterPro" id="IPR050090">
    <property type="entry name" value="Tyrosine_recombinase_XerCD"/>
</dbReference>
<dbReference type="AlphaFoldDB" id="M7XZG8"/>
<keyword evidence="2" id="KW-0238">DNA-binding</keyword>
<evidence type="ECO:0000259" key="4">
    <source>
        <dbReference type="PROSITE" id="PS51898"/>
    </source>
</evidence>
<dbReference type="eggNOG" id="COG0582">
    <property type="taxonomic scope" value="Bacteria"/>
</dbReference>
<comment type="caution">
    <text evidence="5">The sequence shown here is derived from an EMBL/GenBank/DDBJ whole genome shotgun (WGS) entry which is preliminary data.</text>
</comment>
<gene>
    <name evidence="5" type="ORF">C943_04186</name>
</gene>
<feature type="domain" description="Tyr recombinase" evidence="4">
    <location>
        <begin position="179"/>
        <end position="348"/>
    </location>
</feature>
<dbReference type="PANTHER" id="PTHR30349">
    <property type="entry name" value="PHAGE INTEGRASE-RELATED"/>
    <property type="match status" value="1"/>
</dbReference>
<protein>
    <submittedName>
        <fullName evidence="5">Integrase</fullName>
    </submittedName>
</protein>
<proteinExistence type="inferred from homology"/>
<dbReference type="Pfam" id="PF13102">
    <property type="entry name" value="Phage_int_SAM_5"/>
    <property type="match status" value="1"/>
</dbReference>
<dbReference type="InterPro" id="IPR013762">
    <property type="entry name" value="Integrase-like_cat_sf"/>
</dbReference>
<reference evidence="5" key="1">
    <citation type="submission" date="2013-01" db="EMBL/GenBank/DDBJ databases">
        <title>Genome assembly of Mariniradius saccharolyticus AK6.</title>
        <authorList>
            <person name="Vaidya B."/>
            <person name="Khatri I."/>
            <person name="Tanuku N.R.S."/>
            <person name="Subramanian S."/>
            <person name="Pinnaka A."/>
        </authorList>
    </citation>
    <scope>NUCLEOTIDE SEQUENCE [LARGE SCALE GENOMIC DNA]</scope>
    <source>
        <strain evidence="5">AK6</strain>
    </source>
</reference>
<evidence type="ECO:0000256" key="1">
    <source>
        <dbReference type="ARBA" id="ARBA00008857"/>
    </source>
</evidence>
<organism evidence="5 6">
    <name type="scientific">Mariniradius saccharolyticus AK6</name>
    <dbReference type="NCBI Taxonomy" id="1239962"/>
    <lineage>
        <taxon>Bacteria</taxon>
        <taxon>Pseudomonadati</taxon>
        <taxon>Bacteroidota</taxon>
        <taxon>Cytophagia</taxon>
        <taxon>Cytophagales</taxon>
        <taxon>Cyclobacteriaceae</taxon>
        <taxon>Mariniradius</taxon>
    </lineage>
</organism>
<dbReference type="InterPro" id="IPR002104">
    <property type="entry name" value="Integrase_catalytic"/>
</dbReference>
<dbReference type="InParanoid" id="M7XZG8"/>
<dbReference type="Gene3D" id="1.10.443.10">
    <property type="entry name" value="Intergrase catalytic core"/>
    <property type="match status" value="1"/>
</dbReference>
<dbReference type="GO" id="GO:0003677">
    <property type="term" value="F:DNA binding"/>
    <property type="evidence" value="ECO:0007669"/>
    <property type="project" value="UniProtKB-KW"/>
</dbReference>
<comment type="similarity">
    <text evidence="1">Belongs to the 'phage' integrase family.</text>
</comment>
<dbReference type="Gene3D" id="1.10.150.130">
    <property type="match status" value="1"/>
</dbReference>
<evidence type="ECO:0000313" key="6">
    <source>
        <dbReference type="Proteomes" id="UP000010953"/>
    </source>
</evidence>
<accession>M7XZG8</accession>
<dbReference type="STRING" id="1239962.C943_04186"/>
<dbReference type="SUPFAM" id="SSF56349">
    <property type="entry name" value="DNA breaking-rejoining enzymes"/>
    <property type="match status" value="1"/>
</dbReference>
<dbReference type="PROSITE" id="PS51898">
    <property type="entry name" value="TYR_RECOMBINASE"/>
    <property type="match status" value="1"/>
</dbReference>